<keyword evidence="3" id="KW-1185">Reference proteome</keyword>
<feature type="region of interest" description="Disordered" evidence="1">
    <location>
        <begin position="38"/>
        <end position="86"/>
    </location>
</feature>
<name>A0A164NAZ1_9CRUS</name>
<gene>
    <name evidence="2" type="ORF">APZ42_030767</name>
</gene>
<dbReference type="EMBL" id="LRGB01002860">
    <property type="protein sequence ID" value="KZS05793.1"/>
    <property type="molecule type" value="Genomic_DNA"/>
</dbReference>
<accession>A0A164NAZ1</accession>
<proteinExistence type="predicted"/>
<dbReference type="OrthoDB" id="2556847at2759"/>
<sequence length="86" mass="8717">MQNAIDDLLRLNGCDEVIPPHHHHIANAVHPTGVAPVAVGGASSSTHHYEPVTGSGGVAAGGLPSLKNGSEPLQPALEFPSNKGGR</sequence>
<reference evidence="2 3" key="1">
    <citation type="submission" date="2016-03" db="EMBL/GenBank/DDBJ databases">
        <title>EvidentialGene: Evidence-directed Construction of Genes on Genomes.</title>
        <authorList>
            <person name="Gilbert D.G."/>
            <person name="Choi J.-H."/>
            <person name="Mockaitis K."/>
            <person name="Colbourne J."/>
            <person name="Pfrender M."/>
        </authorList>
    </citation>
    <scope>NUCLEOTIDE SEQUENCE [LARGE SCALE GENOMIC DNA]</scope>
    <source>
        <strain evidence="2 3">Xinb3</strain>
        <tissue evidence="2">Complete organism</tissue>
    </source>
</reference>
<comment type="caution">
    <text evidence="2">The sequence shown here is derived from an EMBL/GenBank/DDBJ whole genome shotgun (WGS) entry which is preliminary data.</text>
</comment>
<evidence type="ECO:0000313" key="3">
    <source>
        <dbReference type="Proteomes" id="UP000076858"/>
    </source>
</evidence>
<organism evidence="2 3">
    <name type="scientific">Daphnia magna</name>
    <dbReference type="NCBI Taxonomy" id="35525"/>
    <lineage>
        <taxon>Eukaryota</taxon>
        <taxon>Metazoa</taxon>
        <taxon>Ecdysozoa</taxon>
        <taxon>Arthropoda</taxon>
        <taxon>Crustacea</taxon>
        <taxon>Branchiopoda</taxon>
        <taxon>Diplostraca</taxon>
        <taxon>Cladocera</taxon>
        <taxon>Anomopoda</taxon>
        <taxon>Daphniidae</taxon>
        <taxon>Daphnia</taxon>
    </lineage>
</organism>
<protein>
    <submittedName>
        <fullName evidence="2">Uncharacterized protein</fullName>
    </submittedName>
</protein>
<evidence type="ECO:0000313" key="2">
    <source>
        <dbReference type="EMBL" id="KZS05793.1"/>
    </source>
</evidence>
<dbReference type="AlphaFoldDB" id="A0A164NAZ1"/>
<evidence type="ECO:0000256" key="1">
    <source>
        <dbReference type="SAM" id="MobiDB-lite"/>
    </source>
</evidence>
<dbReference type="Proteomes" id="UP000076858">
    <property type="component" value="Unassembled WGS sequence"/>
</dbReference>